<organism evidence="1 2">
    <name type="scientific">Aequorivita antarctica</name>
    <dbReference type="NCBI Taxonomy" id="153266"/>
    <lineage>
        <taxon>Bacteria</taxon>
        <taxon>Pseudomonadati</taxon>
        <taxon>Bacteroidota</taxon>
        <taxon>Flavobacteriia</taxon>
        <taxon>Flavobacteriales</taxon>
        <taxon>Flavobacteriaceae</taxon>
        <taxon>Aequorivita</taxon>
    </lineage>
</organism>
<dbReference type="OrthoDB" id="1139344at2"/>
<proteinExistence type="predicted"/>
<evidence type="ECO:0000313" key="1">
    <source>
        <dbReference type="EMBL" id="TXD71649.1"/>
    </source>
</evidence>
<reference evidence="1 2" key="1">
    <citation type="submission" date="2019-08" db="EMBL/GenBank/DDBJ databases">
        <title>Genome of Aequorivita antarctica SW49 (type strain).</title>
        <authorList>
            <person name="Bowman J.P."/>
        </authorList>
    </citation>
    <scope>NUCLEOTIDE SEQUENCE [LARGE SCALE GENOMIC DNA]</scope>
    <source>
        <strain evidence="1 2">SW49</strain>
    </source>
</reference>
<comment type="caution">
    <text evidence="1">The sequence shown here is derived from an EMBL/GenBank/DDBJ whole genome shotgun (WGS) entry which is preliminary data.</text>
</comment>
<keyword evidence="2" id="KW-1185">Reference proteome</keyword>
<dbReference type="PROSITE" id="PS51257">
    <property type="entry name" value="PROKAR_LIPOPROTEIN"/>
    <property type="match status" value="1"/>
</dbReference>
<sequence length="123" mass="14364">MRFWIKRILILSIVCLSFSCGKQEKFESGKWKQGGGENLLTEIRLNMTEDLINSKILIGKNQTEIYELLGNPEPVNTYSESDTKFYPVMEKYKWNVDPDELIYLEVNFSKEGLAENIKVYKTK</sequence>
<protein>
    <recommendedName>
        <fullName evidence="3">Lipoprotein</fullName>
    </recommendedName>
</protein>
<dbReference type="EMBL" id="VORT01000015">
    <property type="protein sequence ID" value="TXD71649.1"/>
    <property type="molecule type" value="Genomic_DNA"/>
</dbReference>
<evidence type="ECO:0008006" key="3">
    <source>
        <dbReference type="Google" id="ProtNLM"/>
    </source>
</evidence>
<dbReference type="AlphaFoldDB" id="A0A5C6YVP2"/>
<accession>A0A5C6YVP2</accession>
<evidence type="ECO:0000313" key="2">
    <source>
        <dbReference type="Proteomes" id="UP000321497"/>
    </source>
</evidence>
<dbReference type="RefSeq" id="WP_146744030.1">
    <property type="nucleotide sequence ID" value="NZ_UEGI01000019.1"/>
</dbReference>
<name>A0A5C6YVP2_9FLAO</name>
<gene>
    <name evidence="1" type="ORF">ESU54_16075</name>
</gene>
<dbReference type="Proteomes" id="UP000321497">
    <property type="component" value="Unassembled WGS sequence"/>
</dbReference>